<dbReference type="InterPro" id="IPR005662">
    <property type="entry name" value="GTPase_Era-like"/>
</dbReference>
<feature type="binding site" evidence="6">
    <location>
        <begin position="57"/>
        <end position="61"/>
    </location>
    <ligand>
        <name>GTP</name>
        <dbReference type="ChEBI" id="CHEBI:37565"/>
    </ligand>
</feature>
<dbReference type="GO" id="GO:0005829">
    <property type="term" value="C:cytosol"/>
    <property type="evidence" value="ECO:0007669"/>
    <property type="project" value="TreeGrafter"/>
</dbReference>
<keyword evidence="6" id="KW-1003">Cell membrane</keyword>
<keyword evidence="3 6" id="KW-0547">Nucleotide-binding</keyword>
<dbReference type="GO" id="GO:0005525">
    <property type="term" value="F:GTP binding"/>
    <property type="evidence" value="ECO:0007669"/>
    <property type="project" value="UniProtKB-UniRule"/>
</dbReference>
<keyword evidence="6" id="KW-0472">Membrane</keyword>
<keyword evidence="6" id="KW-0690">Ribosome biogenesis</keyword>
<dbReference type="CDD" id="cd22534">
    <property type="entry name" value="KH-II_Era"/>
    <property type="match status" value="1"/>
</dbReference>
<dbReference type="GO" id="GO:0000028">
    <property type="term" value="P:ribosomal small subunit assembly"/>
    <property type="evidence" value="ECO:0007669"/>
    <property type="project" value="TreeGrafter"/>
</dbReference>
<comment type="function">
    <text evidence="6">An essential GTPase that binds both GDP and GTP, with rapid nucleotide exchange. Plays a role in 16S rRNA processing and 30S ribosomal subunit biogenesis and possibly also in cell cycle regulation and energy metabolism.</text>
</comment>
<dbReference type="CDD" id="cd04163">
    <property type="entry name" value="Era"/>
    <property type="match status" value="1"/>
</dbReference>
<dbReference type="InterPro" id="IPR009019">
    <property type="entry name" value="KH_sf_prok-type"/>
</dbReference>
<keyword evidence="6" id="KW-0699">rRNA-binding</keyword>
<organism evidence="11">
    <name type="scientific">Campylobacter sp. CCS1377</name>
    <dbReference type="NCBI Taxonomy" id="3158229"/>
    <lineage>
        <taxon>Bacteria</taxon>
        <taxon>Pseudomonadati</taxon>
        <taxon>Campylobacterota</taxon>
        <taxon>Epsilonproteobacteria</taxon>
        <taxon>Campylobacterales</taxon>
        <taxon>Campylobacteraceae</taxon>
        <taxon>Campylobacter</taxon>
    </lineage>
</organism>
<sequence>MKSGFISLIGRTNAGKSSIINSLLDEKITLVSHKQNATRRKISAIVMYKDNQLIFIDTPGLHKSDAILNQLMIQSAIKSIADCDLIVFVASIYDDMQNYQDFLKLNPKTPHIIVLNKVDLCDNASLLKKLDEYNLFKEQFQALIPFSCKKKAYKKILLDEICKYLPEHEYFFDPEFITNSNEKEIYRDFILESLYENFSDELPYSSEVIITRFKEEAQILFIDANIITNTNSHKAMLIGKNGASIKRLGKDAREKIQKLANKKVMLKLFVQVKKDWQKDQDFIKKAILND</sequence>
<dbReference type="NCBIfam" id="TIGR00231">
    <property type="entry name" value="small_GTP"/>
    <property type="match status" value="1"/>
</dbReference>
<comment type="similarity">
    <text evidence="1 6 7 8">Belongs to the TRAFAC class TrmE-Era-EngA-EngB-Septin-like GTPase superfamily. Era GTPase family.</text>
</comment>
<dbReference type="EMBL" id="CP155620">
    <property type="protein sequence ID" value="XBJ28663.1"/>
    <property type="molecule type" value="Genomic_DNA"/>
</dbReference>
<keyword evidence="4 6" id="KW-0694">RNA-binding</keyword>
<dbReference type="NCBIfam" id="TIGR00436">
    <property type="entry name" value="era"/>
    <property type="match status" value="1"/>
</dbReference>
<evidence type="ECO:0000256" key="1">
    <source>
        <dbReference type="ARBA" id="ARBA00007921"/>
    </source>
</evidence>
<dbReference type="PROSITE" id="PS50823">
    <property type="entry name" value="KH_TYPE_2"/>
    <property type="match status" value="1"/>
</dbReference>
<dbReference type="PANTHER" id="PTHR42698">
    <property type="entry name" value="GTPASE ERA"/>
    <property type="match status" value="1"/>
</dbReference>
<dbReference type="InterPro" id="IPR027417">
    <property type="entry name" value="P-loop_NTPase"/>
</dbReference>
<gene>
    <name evidence="6 11" type="primary">era</name>
    <name evidence="11" type="ORF">AAH949_06045</name>
</gene>
<evidence type="ECO:0000256" key="3">
    <source>
        <dbReference type="ARBA" id="ARBA00022741"/>
    </source>
</evidence>
<evidence type="ECO:0000256" key="2">
    <source>
        <dbReference type="ARBA" id="ARBA00020484"/>
    </source>
</evidence>
<feature type="binding site" evidence="6">
    <location>
        <begin position="116"/>
        <end position="119"/>
    </location>
    <ligand>
        <name>GTP</name>
        <dbReference type="ChEBI" id="CHEBI:37565"/>
    </ligand>
</feature>
<dbReference type="HAMAP" id="MF_00367">
    <property type="entry name" value="GTPase_Era"/>
    <property type="match status" value="1"/>
</dbReference>
<dbReference type="RefSeq" id="WP_348518229.1">
    <property type="nucleotide sequence ID" value="NZ_CP155620.1"/>
</dbReference>
<keyword evidence="5 6" id="KW-0342">GTP-binding</keyword>
<feature type="binding site" evidence="6">
    <location>
        <begin position="10"/>
        <end position="17"/>
    </location>
    <ligand>
        <name>GTP</name>
        <dbReference type="ChEBI" id="CHEBI:37565"/>
    </ligand>
</feature>
<feature type="region of interest" description="G2" evidence="7">
    <location>
        <begin position="36"/>
        <end position="40"/>
    </location>
</feature>
<dbReference type="Gene3D" id="3.30.300.20">
    <property type="match status" value="1"/>
</dbReference>
<dbReference type="InterPro" id="IPR015946">
    <property type="entry name" value="KH_dom-like_a/b"/>
</dbReference>
<reference evidence="11" key="1">
    <citation type="submission" date="2024-05" db="EMBL/GenBank/DDBJ databases">
        <title>Campylobacter coli isolated from environmental waters in Slovenia.</title>
        <authorList>
            <person name="Zautner A.E."/>
            <person name="Bunk B."/>
            <person name="Riedel T."/>
            <person name="Sproeer C."/>
        </authorList>
    </citation>
    <scope>NUCLEOTIDE SEQUENCE</scope>
    <source>
        <strain evidence="11">CCS1377</strain>
    </source>
</reference>
<dbReference type="NCBIfam" id="NF000908">
    <property type="entry name" value="PRK00089.1"/>
    <property type="match status" value="1"/>
</dbReference>
<comment type="subunit">
    <text evidence="6">Monomer.</text>
</comment>
<evidence type="ECO:0000259" key="10">
    <source>
        <dbReference type="PROSITE" id="PS51713"/>
    </source>
</evidence>
<comment type="subcellular location">
    <subcellularLocation>
        <location evidence="6">Cytoplasm</location>
    </subcellularLocation>
    <subcellularLocation>
        <location evidence="6">Cell membrane</location>
        <topology evidence="6">Peripheral membrane protein</topology>
    </subcellularLocation>
</comment>
<keyword evidence="6" id="KW-0963">Cytoplasm</keyword>
<name>A0AAU7E607_9BACT</name>
<proteinExistence type="inferred from homology"/>
<dbReference type="GO" id="GO:0005886">
    <property type="term" value="C:plasma membrane"/>
    <property type="evidence" value="ECO:0007669"/>
    <property type="project" value="UniProtKB-SubCell"/>
</dbReference>
<feature type="region of interest" description="G1" evidence="7">
    <location>
        <begin position="10"/>
        <end position="17"/>
    </location>
</feature>
<dbReference type="Gene3D" id="3.40.50.300">
    <property type="entry name" value="P-loop containing nucleotide triphosphate hydrolases"/>
    <property type="match status" value="1"/>
</dbReference>
<evidence type="ECO:0000256" key="6">
    <source>
        <dbReference type="HAMAP-Rule" id="MF_00367"/>
    </source>
</evidence>
<dbReference type="GO" id="GO:0043024">
    <property type="term" value="F:ribosomal small subunit binding"/>
    <property type="evidence" value="ECO:0007669"/>
    <property type="project" value="TreeGrafter"/>
</dbReference>
<dbReference type="SUPFAM" id="SSF52540">
    <property type="entry name" value="P-loop containing nucleoside triphosphate hydrolases"/>
    <property type="match status" value="1"/>
</dbReference>
<dbReference type="GO" id="GO:0070181">
    <property type="term" value="F:small ribosomal subunit rRNA binding"/>
    <property type="evidence" value="ECO:0007669"/>
    <property type="project" value="UniProtKB-UniRule"/>
</dbReference>
<feature type="region of interest" description="G5" evidence="7">
    <location>
        <begin position="146"/>
        <end position="148"/>
    </location>
</feature>
<dbReference type="Pfam" id="PF07650">
    <property type="entry name" value="KH_2"/>
    <property type="match status" value="1"/>
</dbReference>
<feature type="domain" description="Era-type G" evidence="10">
    <location>
        <begin position="2"/>
        <end position="167"/>
    </location>
</feature>
<dbReference type="PROSITE" id="PS51713">
    <property type="entry name" value="G_ERA"/>
    <property type="match status" value="1"/>
</dbReference>
<dbReference type="Pfam" id="PF01926">
    <property type="entry name" value="MMR_HSR1"/>
    <property type="match status" value="1"/>
</dbReference>
<dbReference type="SUPFAM" id="SSF54814">
    <property type="entry name" value="Prokaryotic type KH domain (KH-domain type II)"/>
    <property type="match status" value="1"/>
</dbReference>
<dbReference type="InterPro" id="IPR004044">
    <property type="entry name" value="KH_dom_type_2"/>
</dbReference>
<dbReference type="InterPro" id="IPR005225">
    <property type="entry name" value="Small_GTP-bd"/>
</dbReference>
<dbReference type="InterPro" id="IPR030388">
    <property type="entry name" value="G_ERA_dom"/>
</dbReference>
<evidence type="ECO:0000313" key="11">
    <source>
        <dbReference type="EMBL" id="XBJ28663.1"/>
    </source>
</evidence>
<dbReference type="GO" id="GO:0003924">
    <property type="term" value="F:GTPase activity"/>
    <property type="evidence" value="ECO:0007669"/>
    <property type="project" value="UniProtKB-UniRule"/>
</dbReference>
<dbReference type="AlphaFoldDB" id="A0AAU7E607"/>
<evidence type="ECO:0000256" key="8">
    <source>
        <dbReference type="RuleBase" id="RU003761"/>
    </source>
</evidence>
<evidence type="ECO:0000256" key="5">
    <source>
        <dbReference type="ARBA" id="ARBA00023134"/>
    </source>
</evidence>
<feature type="domain" description="KH type-2" evidence="9">
    <location>
        <begin position="186"/>
        <end position="274"/>
    </location>
</feature>
<accession>A0AAU7E607</accession>
<feature type="region of interest" description="G4" evidence="7">
    <location>
        <begin position="116"/>
        <end position="119"/>
    </location>
</feature>
<protein>
    <recommendedName>
        <fullName evidence="2 6">GTPase Era</fullName>
    </recommendedName>
</protein>
<dbReference type="InterPro" id="IPR006073">
    <property type="entry name" value="GTP-bd"/>
</dbReference>
<evidence type="ECO:0000256" key="7">
    <source>
        <dbReference type="PROSITE-ProRule" id="PRU01050"/>
    </source>
</evidence>
<feature type="region of interest" description="G3" evidence="7">
    <location>
        <begin position="57"/>
        <end position="60"/>
    </location>
</feature>
<dbReference type="PANTHER" id="PTHR42698:SF1">
    <property type="entry name" value="GTPASE ERA, MITOCHONDRIAL"/>
    <property type="match status" value="1"/>
</dbReference>
<evidence type="ECO:0000256" key="4">
    <source>
        <dbReference type="ARBA" id="ARBA00022884"/>
    </source>
</evidence>
<evidence type="ECO:0000259" key="9">
    <source>
        <dbReference type="PROSITE" id="PS50823"/>
    </source>
</evidence>